<proteinExistence type="predicted"/>
<dbReference type="RefSeq" id="WP_317981531.1">
    <property type="nucleotide sequence ID" value="NZ_BTCL01000021.1"/>
</dbReference>
<accession>A0ABQ6NR76</accession>
<protein>
    <submittedName>
        <fullName evidence="1">Uncharacterized protein</fullName>
    </submittedName>
</protein>
<evidence type="ECO:0000313" key="2">
    <source>
        <dbReference type="Proteomes" id="UP001285921"/>
    </source>
</evidence>
<evidence type="ECO:0000313" key="1">
    <source>
        <dbReference type="EMBL" id="GMK47607.1"/>
    </source>
</evidence>
<dbReference type="EMBL" id="BTCL01000021">
    <property type="protein sequence ID" value="GMK47607.1"/>
    <property type="molecule type" value="Genomic_DNA"/>
</dbReference>
<keyword evidence="2" id="KW-1185">Reference proteome</keyword>
<organism evidence="1 2">
    <name type="scientific">Paenibacillus glycanilyticus</name>
    <dbReference type="NCBI Taxonomy" id="126569"/>
    <lineage>
        <taxon>Bacteria</taxon>
        <taxon>Bacillati</taxon>
        <taxon>Bacillota</taxon>
        <taxon>Bacilli</taxon>
        <taxon>Bacillales</taxon>
        <taxon>Paenibacillaceae</taxon>
        <taxon>Paenibacillus</taxon>
    </lineage>
</organism>
<sequence length="392" mass="43306">MAKLNVVIPETNVIVEGVEYRKVERAAQTGDIVRITDEDAHDFSYLTHNGYYAILEIDSAGDPQITDDDGDDFDLGGWKYEVYEKATEETQTAEDDSVITYGGVMYRKVNRNANAGDTVIVTSWESHRHLSFNPTRVGDVFKSVKVDCDFDVHVGEYVIYRSEYNVLEPVETQSARLKVGEYAKVIEATAGFSKVGQIVKITDDDRTFAPFNTEALDGEYTGWHYENGLIRATDEEVAAAKAAFEPKFNEGDTVKLVSLAGGILHGFNVGDIVTVVYNPHGKDDFHYRIKNSEGHTGYASKNGGLAPLTTEEIAQEALTAKWAAIGRKVNEFKTGDIVQVDNACGAPLKSGDWVEVKRPSQNTSSVAVTERGWLVSVKKLVTPVEQRFDRVG</sequence>
<dbReference type="Proteomes" id="UP001285921">
    <property type="component" value="Unassembled WGS sequence"/>
</dbReference>
<gene>
    <name evidence="1" type="ORF">PghCCS26_47370</name>
</gene>
<comment type="caution">
    <text evidence="1">The sequence shown here is derived from an EMBL/GenBank/DDBJ whole genome shotgun (WGS) entry which is preliminary data.</text>
</comment>
<reference evidence="1 2" key="1">
    <citation type="submission" date="2023-05" db="EMBL/GenBank/DDBJ databases">
        <title>Draft genome of Paenibacillus sp. CCS26.</title>
        <authorList>
            <person name="Akita H."/>
            <person name="Shinto Y."/>
            <person name="Kimura Z."/>
        </authorList>
    </citation>
    <scope>NUCLEOTIDE SEQUENCE [LARGE SCALE GENOMIC DNA]</scope>
    <source>
        <strain evidence="1 2">CCS26</strain>
    </source>
</reference>
<name>A0ABQ6NR76_9BACL</name>